<proteinExistence type="predicted"/>
<evidence type="ECO:0000313" key="1">
    <source>
        <dbReference type="EMBL" id="KAF5754998.1"/>
    </source>
</evidence>
<dbReference type="EMBL" id="MNCJ02000332">
    <property type="protein sequence ID" value="KAF5754998.1"/>
    <property type="molecule type" value="Genomic_DNA"/>
</dbReference>
<dbReference type="Gramene" id="mRNA:HanXRQr2_Chr17g0797601">
    <property type="protein sequence ID" value="mRNA:HanXRQr2_Chr17g0797601"/>
    <property type="gene ID" value="HanXRQr2_Chr17g0797601"/>
</dbReference>
<keyword evidence="2" id="KW-1185">Reference proteome</keyword>
<reference evidence="1" key="1">
    <citation type="journal article" date="2017" name="Nature">
        <title>The sunflower genome provides insights into oil metabolism, flowering and Asterid evolution.</title>
        <authorList>
            <person name="Badouin H."/>
            <person name="Gouzy J."/>
            <person name="Grassa C.J."/>
            <person name="Murat F."/>
            <person name="Staton S.E."/>
            <person name="Cottret L."/>
            <person name="Lelandais-Briere C."/>
            <person name="Owens G.L."/>
            <person name="Carrere S."/>
            <person name="Mayjonade B."/>
            <person name="Legrand L."/>
            <person name="Gill N."/>
            <person name="Kane N.C."/>
            <person name="Bowers J.E."/>
            <person name="Hubner S."/>
            <person name="Bellec A."/>
            <person name="Berard A."/>
            <person name="Berges H."/>
            <person name="Blanchet N."/>
            <person name="Boniface M.C."/>
            <person name="Brunel D."/>
            <person name="Catrice O."/>
            <person name="Chaidir N."/>
            <person name="Claudel C."/>
            <person name="Donnadieu C."/>
            <person name="Faraut T."/>
            <person name="Fievet G."/>
            <person name="Helmstetter N."/>
            <person name="King M."/>
            <person name="Knapp S.J."/>
            <person name="Lai Z."/>
            <person name="Le Paslier M.C."/>
            <person name="Lippi Y."/>
            <person name="Lorenzon L."/>
            <person name="Mandel J.R."/>
            <person name="Marage G."/>
            <person name="Marchand G."/>
            <person name="Marquand E."/>
            <person name="Bret-Mestries E."/>
            <person name="Morien E."/>
            <person name="Nambeesan S."/>
            <person name="Nguyen T."/>
            <person name="Pegot-Espagnet P."/>
            <person name="Pouilly N."/>
            <person name="Raftis F."/>
            <person name="Sallet E."/>
            <person name="Schiex T."/>
            <person name="Thomas J."/>
            <person name="Vandecasteele C."/>
            <person name="Vares D."/>
            <person name="Vear F."/>
            <person name="Vautrin S."/>
            <person name="Crespi M."/>
            <person name="Mangin B."/>
            <person name="Burke J.M."/>
            <person name="Salse J."/>
            <person name="Munos S."/>
            <person name="Vincourt P."/>
            <person name="Rieseberg L.H."/>
            <person name="Langlade N.B."/>
        </authorList>
    </citation>
    <scope>NUCLEOTIDE SEQUENCE</scope>
    <source>
        <tissue evidence="1">Leaves</tissue>
    </source>
</reference>
<organism evidence="1 2">
    <name type="scientific">Helianthus annuus</name>
    <name type="common">Common sunflower</name>
    <dbReference type="NCBI Taxonomy" id="4232"/>
    <lineage>
        <taxon>Eukaryota</taxon>
        <taxon>Viridiplantae</taxon>
        <taxon>Streptophyta</taxon>
        <taxon>Embryophyta</taxon>
        <taxon>Tracheophyta</taxon>
        <taxon>Spermatophyta</taxon>
        <taxon>Magnoliopsida</taxon>
        <taxon>eudicotyledons</taxon>
        <taxon>Gunneridae</taxon>
        <taxon>Pentapetalae</taxon>
        <taxon>asterids</taxon>
        <taxon>campanulids</taxon>
        <taxon>Asterales</taxon>
        <taxon>Asteraceae</taxon>
        <taxon>Asteroideae</taxon>
        <taxon>Heliantheae alliance</taxon>
        <taxon>Heliantheae</taxon>
        <taxon>Helianthus</taxon>
    </lineage>
</organism>
<protein>
    <submittedName>
        <fullName evidence="1">Uncharacterized protein</fullName>
    </submittedName>
</protein>
<dbReference type="AlphaFoldDB" id="A0A9K3DHZ0"/>
<accession>A0A9K3DHZ0</accession>
<sequence>MVRAGFIDPPDTAEVTNIIQKVTMISMIRACRSVPEGVVVPKCFTCSSNTRRANEAEMEPVSCAAAYIGTFIKIKLPRLVI</sequence>
<reference evidence="1" key="2">
    <citation type="submission" date="2020-06" db="EMBL/GenBank/DDBJ databases">
        <title>Helianthus annuus Genome sequencing and assembly Release 2.</title>
        <authorList>
            <person name="Gouzy J."/>
            <person name="Langlade N."/>
            <person name="Munos S."/>
        </authorList>
    </citation>
    <scope>NUCLEOTIDE SEQUENCE</scope>
    <source>
        <tissue evidence="1">Leaves</tissue>
    </source>
</reference>
<evidence type="ECO:0000313" key="2">
    <source>
        <dbReference type="Proteomes" id="UP000215914"/>
    </source>
</evidence>
<name>A0A9K3DHZ0_HELAN</name>
<gene>
    <name evidence="1" type="ORF">HanXRQr2_Chr17g0797601</name>
</gene>
<comment type="caution">
    <text evidence="1">The sequence shown here is derived from an EMBL/GenBank/DDBJ whole genome shotgun (WGS) entry which is preliminary data.</text>
</comment>
<dbReference type="Proteomes" id="UP000215914">
    <property type="component" value="Unassembled WGS sequence"/>
</dbReference>